<sequence length="70" mass="8208">KQTKKEHLLFKNVQVTNEVTTSNFRIGLEKTDFSEILKEYCPNKAYNPPPSSKLYSPNMIWHSHLRELTS</sequence>
<comment type="caution">
    <text evidence="1">The sequence shown here is derived from an EMBL/GenBank/DDBJ whole genome shotgun (WGS) entry which is preliminary data.</text>
</comment>
<keyword evidence="2" id="KW-1185">Reference proteome</keyword>
<feature type="non-terminal residue" evidence="1">
    <location>
        <position position="1"/>
    </location>
</feature>
<proteinExistence type="predicted"/>
<accession>A0AAD9NII5</accession>
<gene>
    <name evidence="1" type="ORF">LSH36_17g13021</name>
</gene>
<protein>
    <submittedName>
        <fullName evidence="1">Uncharacterized protein</fullName>
    </submittedName>
</protein>
<dbReference type="AlphaFoldDB" id="A0AAD9NII5"/>
<dbReference type="Proteomes" id="UP001208570">
    <property type="component" value="Unassembled WGS sequence"/>
</dbReference>
<reference evidence="1" key="1">
    <citation type="journal article" date="2023" name="Mol. Biol. Evol.">
        <title>Third-Generation Sequencing Reveals the Adaptive Role of the Epigenome in Three Deep-Sea Polychaetes.</title>
        <authorList>
            <person name="Perez M."/>
            <person name="Aroh O."/>
            <person name="Sun Y."/>
            <person name="Lan Y."/>
            <person name="Juniper S.K."/>
            <person name="Young C.R."/>
            <person name="Angers B."/>
            <person name="Qian P.Y."/>
        </authorList>
    </citation>
    <scope>NUCLEOTIDE SEQUENCE</scope>
    <source>
        <strain evidence="1">P08H-3</strain>
    </source>
</reference>
<evidence type="ECO:0000313" key="2">
    <source>
        <dbReference type="Proteomes" id="UP001208570"/>
    </source>
</evidence>
<name>A0AAD9NII5_9ANNE</name>
<evidence type="ECO:0000313" key="1">
    <source>
        <dbReference type="EMBL" id="KAK2168414.1"/>
    </source>
</evidence>
<organism evidence="1 2">
    <name type="scientific">Paralvinella palmiformis</name>
    <dbReference type="NCBI Taxonomy" id="53620"/>
    <lineage>
        <taxon>Eukaryota</taxon>
        <taxon>Metazoa</taxon>
        <taxon>Spiralia</taxon>
        <taxon>Lophotrochozoa</taxon>
        <taxon>Annelida</taxon>
        <taxon>Polychaeta</taxon>
        <taxon>Sedentaria</taxon>
        <taxon>Canalipalpata</taxon>
        <taxon>Terebellida</taxon>
        <taxon>Terebelliformia</taxon>
        <taxon>Alvinellidae</taxon>
        <taxon>Paralvinella</taxon>
    </lineage>
</organism>
<dbReference type="EMBL" id="JAODUP010000017">
    <property type="protein sequence ID" value="KAK2168414.1"/>
    <property type="molecule type" value="Genomic_DNA"/>
</dbReference>